<dbReference type="AlphaFoldDB" id="A0A915IR23"/>
<keyword evidence="1" id="KW-1133">Transmembrane helix</keyword>
<keyword evidence="1" id="KW-0472">Membrane</keyword>
<organism evidence="2 3">
    <name type="scientific">Romanomermis culicivorax</name>
    <name type="common">Nematode worm</name>
    <dbReference type="NCBI Taxonomy" id="13658"/>
    <lineage>
        <taxon>Eukaryota</taxon>
        <taxon>Metazoa</taxon>
        <taxon>Ecdysozoa</taxon>
        <taxon>Nematoda</taxon>
        <taxon>Enoplea</taxon>
        <taxon>Dorylaimia</taxon>
        <taxon>Mermithida</taxon>
        <taxon>Mermithoidea</taxon>
        <taxon>Mermithidae</taxon>
        <taxon>Romanomermis</taxon>
    </lineage>
</organism>
<keyword evidence="2" id="KW-1185">Reference proteome</keyword>
<protein>
    <submittedName>
        <fullName evidence="3">Uncharacterized protein</fullName>
    </submittedName>
</protein>
<evidence type="ECO:0000313" key="3">
    <source>
        <dbReference type="WBParaSite" id="nRc.2.0.1.t16457-RA"/>
    </source>
</evidence>
<accession>A0A915IR23</accession>
<evidence type="ECO:0000256" key="1">
    <source>
        <dbReference type="SAM" id="Phobius"/>
    </source>
</evidence>
<feature type="transmembrane region" description="Helical" evidence="1">
    <location>
        <begin position="5"/>
        <end position="23"/>
    </location>
</feature>
<name>A0A915IR23_ROMCU</name>
<dbReference type="Proteomes" id="UP000887565">
    <property type="component" value="Unplaced"/>
</dbReference>
<keyword evidence="1" id="KW-0812">Transmembrane</keyword>
<reference evidence="3" key="1">
    <citation type="submission" date="2022-11" db="UniProtKB">
        <authorList>
            <consortium name="WormBaseParasite"/>
        </authorList>
    </citation>
    <scope>IDENTIFICATION</scope>
</reference>
<proteinExistence type="predicted"/>
<sequence>MCITLATYCVYGVLSLVLIALVFSPTTFYRVGYSAAGSGVGYIRVQRSETFGAGDYFCDKQFLRHLRSDNVTTALMTMGESEIIDALELPDGTKIKEQLRDIGRCRFLLQNLEDELKIKKTEEKIKQKEKRFGAEAASAKVAGTKIAGAEMASAEMTQCRTGWRL</sequence>
<dbReference type="WBParaSite" id="nRc.2.0.1.t16457-RA">
    <property type="protein sequence ID" value="nRc.2.0.1.t16457-RA"/>
    <property type="gene ID" value="nRc.2.0.1.g16457"/>
</dbReference>
<evidence type="ECO:0000313" key="2">
    <source>
        <dbReference type="Proteomes" id="UP000887565"/>
    </source>
</evidence>